<feature type="chain" id="PRO_5001863642" description="Curlin associated repeat-containing protein" evidence="3">
    <location>
        <begin position="20"/>
        <end position="425"/>
    </location>
</feature>
<dbReference type="Proteomes" id="UP000029226">
    <property type="component" value="Unassembled WGS sequence"/>
</dbReference>
<dbReference type="AlphaFoldDB" id="A0A090QVU6"/>
<evidence type="ECO:0000256" key="1">
    <source>
        <dbReference type="ARBA" id="ARBA00009766"/>
    </source>
</evidence>
<dbReference type="Pfam" id="PF07012">
    <property type="entry name" value="Curlin_rpt"/>
    <property type="match status" value="1"/>
</dbReference>
<keyword evidence="2 3" id="KW-0732">Signal</keyword>
<dbReference type="EMBL" id="BBMM01000002">
    <property type="protein sequence ID" value="GAK99566.1"/>
    <property type="molecule type" value="Genomic_DNA"/>
</dbReference>
<protein>
    <recommendedName>
        <fullName evidence="6">Curlin associated repeat-containing protein</fullName>
    </recommendedName>
</protein>
<sequence>MKSSIICGLSLLVSGIAIAQTSQTPQTIVAPAQQVSPTAGATVGGNYSNIDQKGIGSDALVQQQGTANASFIEQTGTDAGNRNSVDVLQWGNVSALSGEENYSEIKQNGAGNNFTVTQQGDKNEVFGTQTGLDNTAIVQQGADLAQQAQDNLALVNQDGKGNFAEVQQRYDNNESTITQNNDAVNGVGNRSYQSQISDGNQTPGHKAIGTQYGDDNEIVQSQDSEYQPFGGNNYAEANQGDAAITAERAFSQQVQSGGYNNAYSTQYGSDNTSFQEQNGLVNTAEVHQNISSTGGDNYAEQYQVGGLNEAYINQNGQNHSASQEQYGGVLNETIVIQSGGQMVGNQALTIQNGMNNDSYVNQMANGNIADVDQLGMNHVSVINQNSLGTAPGTGGSNTATVTQRNANVSLNRQTQRAAATKAHTF</sequence>
<dbReference type="InterPro" id="IPR009742">
    <property type="entry name" value="Curlin_rpt"/>
</dbReference>
<accession>A0A090QVU6</accession>
<organism evidence="4 5">
    <name type="scientific">Nonlabens ulvanivorans</name>
    <name type="common">Persicivirga ulvanivorans</name>
    <dbReference type="NCBI Taxonomy" id="906888"/>
    <lineage>
        <taxon>Bacteria</taxon>
        <taxon>Pseudomonadati</taxon>
        <taxon>Bacteroidota</taxon>
        <taxon>Flavobacteriia</taxon>
        <taxon>Flavobacteriales</taxon>
        <taxon>Flavobacteriaceae</taxon>
        <taxon>Nonlabens</taxon>
    </lineage>
</organism>
<comment type="similarity">
    <text evidence="1">Belongs to the CsgA/CsgB family.</text>
</comment>
<gene>
    <name evidence="4" type="ORF">JCM19314_3611</name>
</gene>
<proteinExistence type="inferred from homology"/>
<comment type="caution">
    <text evidence="4">The sequence shown here is derived from an EMBL/GenBank/DDBJ whole genome shotgun (WGS) entry which is preliminary data.</text>
</comment>
<evidence type="ECO:0000256" key="2">
    <source>
        <dbReference type="ARBA" id="ARBA00022729"/>
    </source>
</evidence>
<evidence type="ECO:0000256" key="3">
    <source>
        <dbReference type="SAM" id="SignalP"/>
    </source>
</evidence>
<name>A0A090QVU6_NONUL</name>
<reference evidence="4 5" key="1">
    <citation type="journal article" date="2014" name="Genome Announc.">
        <title>Draft Genome Sequences of Marine Flavobacterium Nonlabens Strains NR17, NR24, NR27, NR32, NR33, and Ara13.</title>
        <authorList>
            <person name="Nakanishi M."/>
            <person name="Meirelles P."/>
            <person name="Suzuki R."/>
            <person name="Takatani N."/>
            <person name="Mino S."/>
            <person name="Suda W."/>
            <person name="Oshima K."/>
            <person name="Hattori M."/>
            <person name="Ohkuma M."/>
            <person name="Hosokawa M."/>
            <person name="Miyashita K."/>
            <person name="Thompson F.L."/>
            <person name="Niwa A."/>
            <person name="Sawabe T."/>
            <person name="Sawabe T."/>
        </authorList>
    </citation>
    <scope>NUCLEOTIDE SEQUENCE [LARGE SCALE GENOMIC DNA]</scope>
    <source>
        <strain evidence="5">JCM19314</strain>
    </source>
</reference>
<feature type="signal peptide" evidence="3">
    <location>
        <begin position="1"/>
        <end position="19"/>
    </location>
</feature>
<dbReference type="GO" id="GO:0009289">
    <property type="term" value="C:pilus"/>
    <property type="evidence" value="ECO:0007669"/>
    <property type="project" value="InterPro"/>
</dbReference>
<evidence type="ECO:0000313" key="4">
    <source>
        <dbReference type="EMBL" id="GAK99566.1"/>
    </source>
</evidence>
<dbReference type="GO" id="GO:0007155">
    <property type="term" value="P:cell adhesion"/>
    <property type="evidence" value="ECO:0007669"/>
    <property type="project" value="InterPro"/>
</dbReference>
<evidence type="ECO:0000313" key="5">
    <source>
        <dbReference type="Proteomes" id="UP000029226"/>
    </source>
</evidence>
<evidence type="ECO:0008006" key="6">
    <source>
        <dbReference type="Google" id="ProtNLM"/>
    </source>
</evidence>